<organism evidence="1 2">
    <name type="scientific">Phlebia brevispora</name>
    <dbReference type="NCBI Taxonomy" id="194682"/>
    <lineage>
        <taxon>Eukaryota</taxon>
        <taxon>Fungi</taxon>
        <taxon>Dikarya</taxon>
        <taxon>Basidiomycota</taxon>
        <taxon>Agaricomycotina</taxon>
        <taxon>Agaricomycetes</taxon>
        <taxon>Polyporales</taxon>
        <taxon>Meruliaceae</taxon>
        <taxon>Phlebia</taxon>
    </lineage>
</organism>
<protein>
    <submittedName>
        <fullName evidence="1">Uncharacterized protein</fullName>
    </submittedName>
</protein>
<accession>A0ACC1RU43</accession>
<dbReference type="Proteomes" id="UP001148662">
    <property type="component" value="Unassembled WGS sequence"/>
</dbReference>
<evidence type="ECO:0000313" key="1">
    <source>
        <dbReference type="EMBL" id="KAJ3524931.1"/>
    </source>
</evidence>
<dbReference type="EMBL" id="JANHOG010002290">
    <property type="protein sequence ID" value="KAJ3524931.1"/>
    <property type="molecule type" value="Genomic_DNA"/>
</dbReference>
<comment type="caution">
    <text evidence="1">The sequence shown here is derived from an EMBL/GenBank/DDBJ whole genome shotgun (WGS) entry which is preliminary data.</text>
</comment>
<reference evidence="1" key="1">
    <citation type="submission" date="2022-07" db="EMBL/GenBank/DDBJ databases">
        <title>Genome Sequence of Phlebia brevispora.</title>
        <authorList>
            <person name="Buettner E."/>
        </authorList>
    </citation>
    <scope>NUCLEOTIDE SEQUENCE</scope>
    <source>
        <strain evidence="1">MPL23</strain>
    </source>
</reference>
<gene>
    <name evidence="1" type="ORF">NM688_g8478</name>
</gene>
<evidence type="ECO:0000313" key="2">
    <source>
        <dbReference type="Proteomes" id="UP001148662"/>
    </source>
</evidence>
<sequence length="159" mass="17751">MSQTSIPLSYLGNVNDAVRIVQAQYPAALLYVVLGTTADGKPTDDPRAITKLRVIFRDEGGTVFITSKDIWGEWNAPTRVDHPFVGDRVIPWPINLDIVQAYELIRKHGYTESFTTVNLSWTLYPGVEEPHYAFELSDGKTVFVGVYTHTVLPAVVLTK</sequence>
<name>A0ACC1RU43_9APHY</name>
<keyword evidence="2" id="KW-1185">Reference proteome</keyword>
<proteinExistence type="predicted"/>